<protein>
    <submittedName>
        <fullName evidence="1">Uncharacterized protein</fullName>
    </submittedName>
</protein>
<gene>
    <name evidence="1" type="ORF">FCE95_06435</name>
</gene>
<organism evidence="1 2">
    <name type="scientific">Luteimonas gilva</name>
    <dbReference type="NCBI Taxonomy" id="2572684"/>
    <lineage>
        <taxon>Bacteria</taxon>
        <taxon>Pseudomonadati</taxon>
        <taxon>Pseudomonadota</taxon>
        <taxon>Gammaproteobacteria</taxon>
        <taxon>Lysobacterales</taxon>
        <taxon>Lysobacteraceae</taxon>
        <taxon>Luteimonas</taxon>
    </lineage>
</organism>
<dbReference type="Proteomes" id="UP000308707">
    <property type="component" value="Unassembled WGS sequence"/>
</dbReference>
<evidence type="ECO:0000313" key="1">
    <source>
        <dbReference type="EMBL" id="TKR33904.1"/>
    </source>
</evidence>
<keyword evidence="2" id="KW-1185">Reference proteome</keyword>
<evidence type="ECO:0000313" key="2">
    <source>
        <dbReference type="Proteomes" id="UP000308707"/>
    </source>
</evidence>
<sequence length="198" mass="22168">MNRVWVAVLIIVVALAAYVGVDRLGKKGMEYYATQKIDDMQEEAAKKYPDMPLTDAMKKLGEERARDMLSKTSDTDQKNLRAAQMFYGFYYINTEARVAYCRERGTDIASFANRFQSNNRAELARAQAIYAKTGGKPDDMLDMLRPAFAKTIEQDMKDVTAGAGVPLEKACALFNEHAVELADYIKLPADVRTALMAD</sequence>
<reference evidence="1 2" key="1">
    <citation type="submission" date="2019-04" db="EMBL/GenBank/DDBJ databases">
        <title>Reference strain of H23.</title>
        <authorList>
            <person name="Luo X."/>
        </authorList>
    </citation>
    <scope>NUCLEOTIDE SEQUENCE [LARGE SCALE GENOMIC DNA]</scope>
    <source>
        <strain evidence="1 2">H23</strain>
    </source>
</reference>
<dbReference type="EMBL" id="SZUA01000001">
    <property type="protein sequence ID" value="TKR33904.1"/>
    <property type="molecule type" value="Genomic_DNA"/>
</dbReference>
<dbReference type="OrthoDB" id="9894979at2"/>
<dbReference type="AlphaFoldDB" id="A0A4U5JVG2"/>
<name>A0A4U5JVG2_9GAMM</name>
<proteinExistence type="predicted"/>
<accession>A0A4U5JVG2</accession>
<comment type="caution">
    <text evidence="1">The sequence shown here is derived from an EMBL/GenBank/DDBJ whole genome shotgun (WGS) entry which is preliminary data.</text>
</comment>
<dbReference type="RefSeq" id="WP_137266109.1">
    <property type="nucleotide sequence ID" value="NZ_SZUA01000001.1"/>
</dbReference>